<proteinExistence type="predicted"/>
<keyword evidence="2" id="KW-1185">Reference proteome</keyword>
<sequence>MYFTAAAFLPLFLLLLPKIVALPYPERCNELHISATYSDSVSDTLLLSIDIDLSVFRDEKNISHVSVLSYNISSINNSSYFSEPLKAYIDGFQFSCIKSSDKASEYCYFETKNSTFQLENQINLAGFNFTSILFYGIVDEISFSSALGPIFSRDGNCGSESTTVNGHKYNVEIESCCTSFKPTYISNGTPAACKTFQSRSTIYNSDDNYSIFSTAKYDYTLADGAIITNGNLTGPKNSKVVLTLNDYWGCEGYSGAAMTCNFPIFDGDNKFLFPLVLYQQNGTAGKFNFYYEAVAGRLIVRNNQTLFEEGFNFTPTNDCSFFTSMLDSTKVFTSQFCCTKFAAS</sequence>
<evidence type="ECO:0000256" key="1">
    <source>
        <dbReference type="SAM" id="SignalP"/>
    </source>
</evidence>
<keyword evidence="1" id="KW-0732">Signal</keyword>
<dbReference type="WBParaSite" id="PSU_v2.g3355.t1">
    <property type="protein sequence ID" value="PSU_v2.g3355.t1"/>
    <property type="gene ID" value="PSU_v2.g3355"/>
</dbReference>
<name>A0A914YUK9_9BILA</name>
<dbReference type="Proteomes" id="UP000887577">
    <property type="component" value="Unplaced"/>
</dbReference>
<feature type="chain" id="PRO_5037540038" evidence="1">
    <location>
        <begin position="22"/>
        <end position="344"/>
    </location>
</feature>
<dbReference type="AlphaFoldDB" id="A0A914YUK9"/>
<protein>
    <submittedName>
        <fullName evidence="3">Uncharacterized protein</fullName>
    </submittedName>
</protein>
<feature type="signal peptide" evidence="1">
    <location>
        <begin position="1"/>
        <end position="21"/>
    </location>
</feature>
<evidence type="ECO:0000313" key="3">
    <source>
        <dbReference type="WBParaSite" id="PSU_v2.g3355.t1"/>
    </source>
</evidence>
<accession>A0A914YUK9</accession>
<evidence type="ECO:0000313" key="2">
    <source>
        <dbReference type="Proteomes" id="UP000887577"/>
    </source>
</evidence>
<organism evidence="2 3">
    <name type="scientific">Panagrolaimus superbus</name>
    <dbReference type="NCBI Taxonomy" id="310955"/>
    <lineage>
        <taxon>Eukaryota</taxon>
        <taxon>Metazoa</taxon>
        <taxon>Ecdysozoa</taxon>
        <taxon>Nematoda</taxon>
        <taxon>Chromadorea</taxon>
        <taxon>Rhabditida</taxon>
        <taxon>Tylenchina</taxon>
        <taxon>Panagrolaimomorpha</taxon>
        <taxon>Panagrolaimoidea</taxon>
        <taxon>Panagrolaimidae</taxon>
        <taxon>Panagrolaimus</taxon>
    </lineage>
</organism>
<reference evidence="3" key="1">
    <citation type="submission" date="2022-11" db="UniProtKB">
        <authorList>
            <consortium name="WormBaseParasite"/>
        </authorList>
    </citation>
    <scope>IDENTIFICATION</scope>
</reference>